<name>A0A7X6QZE0_9CELL</name>
<dbReference type="InterPro" id="IPR003838">
    <property type="entry name" value="ABC3_permease_C"/>
</dbReference>
<evidence type="ECO:0000256" key="5">
    <source>
        <dbReference type="ARBA" id="ARBA00023136"/>
    </source>
</evidence>
<comment type="caution">
    <text evidence="8">The sequence shown here is derived from an EMBL/GenBank/DDBJ whole genome shotgun (WGS) entry which is preliminary data.</text>
</comment>
<feature type="domain" description="ABC3 transporter permease C-terminal" evidence="7">
    <location>
        <begin position="73"/>
        <end position="187"/>
    </location>
</feature>
<keyword evidence="3 6" id="KW-0812">Transmembrane</keyword>
<dbReference type="RefSeq" id="WP_168630277.1">
    <property type="nucleotide sequence ID" value="NZ_BONL01000023.1"/>
</dbReference>
<keyword evidence="9" id="KW-1185">Reference proteome</keyword>
<feature type="transmembrane region" description="Helical" evidence="6">
    <location>
        <begin position="284"/>
        <end position="312"/>
    </location>
</feature>
<feature type="transmembrane region" description="Helical" evidence="6">
    <location>
        <begin position="159"/>
        <end position="184"/>
    </location>
</feature>
<evidence type="ECO:0000256" key="3">
    <source>
        <dbReference type="ARBA" id="ARBA00022692"/>
    </source>
</evidence>
<protein>
    <recommendedName>
        <fullName evidence="7">ABC3 transporter permease C-terminal domain-containing protein</fullName>
    </recommendedName>
</protein>
<evidence type="ECO:0000259" key="7">
    <source>
        <dbReference type="Pfam" id="PF02687"/>
    </source>
</evidence>
<comment type="subcellular location">
    <subcellularLocation>
        <location evidence="1">Cell membrane</location>
        <topology evidence="1">Multi-pass membrane protein</topology>
    </subcellularLocation>
</comment>
<evidence type="ECO:0000256" key="2">
    <source>
        <dbReference type="ARBA" id="ARBA00022475"/>
    </source>
</evidence>
<dbReference type="GO" id="GO:0005886">
    <property type="term" value="C:plasma membrane"/>
    <property type="evidence" value="ECO:0007669"/>
    <property type="project" value="UniProtKB-SubCell"/>
</dbReference>
<gene>
    <name evidence="8" type="ORF">HGA03_10900</name>
</gene>
<dbReference type="EMBL" id="JAAXOX010000004">
    <property type="protein sequence ID" value="NKY23169.1"/>
    <property type="molecule type" value="Genomic_DNA"/>
</dbReference>
<reference evidence="8 9" key="1">
    <citation type="submission" date="2020-04" db="EMBL/GenBank/DDBJ databases">
        <title>MicrobeNet Type strains.</title>
        <authorList>
            <person name="Nicholson A.C."/>
        </authorList>
    </citation>
    <scope>NUCLEOTIDE SEQUENCE [LARGE SCALE GENOMIC DNA]</scope>
    <source>
        <strain evidence="8 9">ATCC BAA-788</strain>
    </source>
</reference>
<feature type="transmembrane region" description="Helical" evidence="6">
    <location>
        <begin position="205"/>
        <end position="224"/>
    </location>
</feature>
<evidence type="ECO:0000313" key="9">
    <source>
        <dbReference type="Proteomes" id="UP000581206"/>
    </source>
</evidence>
<keyword evidence="5 6" id="KW-0472">Membrane</keyword>
<evidence type="ECO:0000256" key="4">
    <source>
        <dbReference type="ARBA" id="ARBA00022989"/>
    </source>
</evidence>
<evidence type="ECO:0000256" key="6">
    <source>
        <dbReference type="SAM" id="Phobius"/>
    </source>
</evidence>
<accession>A0A7X6QZE0</accession>
<feature type="transmembrane region" description="Helical" evidence="6">
    <location>
        <begin position="421"/>
        <end position="439"/>
    </location>
</feature>
<feature type="transmembrane region" description="Helical" evidence="6">
    <location>
        <begin position="21"/>
        <end position="48"/>
    </location>
</feature>
<keyword evidence="4 6" id="KW-1133">Transmembrane helix</keyword>
<dbReference type="AlphaFoldDB" id="A0A7X6QZE0"/>
<organism evidence="8 9">
    <name type="scientific">Cellulomonas denverensis</name>
    <dbReference type="NCBI Taxonomy" id="264297"/>
    <lineage>
        <taxon>Bacteria</taxon>
        <taxon>Bacillati</taxon>
        <taxon>Actinomycetota</taxon>
        <taxon>Actinomycetes</taxon>
        <taxon>Micrococcales</taxon>
        <taxon>Cellulomonadaceae</taxon>
        <taxon>Cellulomonas</taxon>
    </lineage>
</organism>
<sequence length="458" mass="47554">MNAVLALAPRLRSAGGRDDRLTTALAVAAFAVTTALTLSVIGGLMGFMARDRNPVGAYQEELSASYVIFAWVAVVLLMVPLVTLAGSAARLGVSRRDARLATLRLLGVTPREVVVLTVLETAWQGLLGALAGVLGYLALLPVWSRIPFMGEPLSMGELWVGPWVVIAAVLGVPVLAAISGMVSLRRVVVSPLGVARRQTPPGLRAIRVLVTVAAMGSFMVATMVSGLPMVALMILLIGTLGIGFATMNLIGPWTLGLVGRLQARWARTPAQLLAARRLADDPRAAWRVVGGLGLAGFVAGALAVVPVLTAGTSDEPIVKGDPTSVATFTGDLMRGAMLTLVIAFLVAAAAAGIGQAATVLDRRREYALQVLAGTPVDLLDRVRRREVLVPMLLVGVGSAAAALVMMSPLFGLAGLSDPRGLLLLVGCLAGGCALVMAVTETSRPLLRSVLAQTQVRPD</sequence>
<proteinExistence type="predicted"/>
<feature type="transmembrane region" description="Helical" evidence="6">
    <location>
        <begin position="68"/>
        <end position="93"/>
    </location>
</feature>
<dbReference type="Pfam" id="PF02687">
    <property type="entry name" value="FtsX"/>
    <property type="match status" value="1"/>
</dbReference>
<dbReference type="Proteomes" id="UP000581206">
    <property type="component" value="Unassembled WGS sequence"/>
</dbReference>
<keyword evidence="2" id="KW-1003">Cell membrane</keyword>
<feature type="transmembrane region" description="Helical" evidence="6">
    <location>
        <begin position="113"/>
        <end position="139"/>
    </location>
</feature>
<evidence type="ECO:0000256" key="1">
    <source>
        <dbReference type="ARBA" id="ARBA00004651"/>
    </source>
</evidence>
<feature type="transmembrane region" description="Helical" evidence="6">
    <location>
        <begin position="230"/>
        <end position="258"/>
    </location>
</feature>
<feature type="transmembrane region" description="Helical" evidence="6">
    <location>
        <begin position="387"/>
        <end position="409"/>
    </location>
</feature>
<feature type="transmembrane region" description="Helical" evidence="6">
    <location>
        <begin position="332"/>
        <end position="354"/>
    </location>
</feature>
<evidence type="ECO:0000313" key="8">
    <source>
        <dbReference type="EMBL" id="NKY23169.1"/>
    </source>
</evidence>